<evidence type="ECO:0000256" key="1">
    <source>
        <dbReference type="ARBA" id="ARBA00004377"/>
    </source>
</evidence>
<evidence type="ECO:0000259" key="13">
    <source>
        <dbReference type="Pfam" id="PF12019"/>
    </source>
</evidence>
<keyword evidence="3" id="KW-1003">Cell membrane</keyword>
<keyword evidence="7 12" id="KW-1133">Transmembrane helix</keyword>
<dbReference type="GO" id="GO:0015628">
    <property type="term" value="P:protein secretion by the type II secretion system"/>
    <property type="evidence" value="ECO:0007669"/>
    <property type="project" value="InterPro"/>
</dbReference>
<sequence length="185" mass="20603">MCKGAVRNGFTLLELLTVLAISSLLMGIAIPKTTQVYQRSVAQNQITQLRQILNYTRNQAIIYHTPTTLCPLTIEQKCGNNWNDELTVFQDRNSNSILEDGENILFILPKNENSNGHRTYNNSRINFNEKGFAGFDAGSLSYCHTGQQTYGVCFTISRIGRVRTGLDANNDGLPETPNGRNIPCS</sequence>
<evidence type="ECO:0000256" key="9">
    <source>
        <dbReference type="ARBA" id="ARBA00025772"/>
    </source>
</evidence>
<dbReference type="GeneID" id="79177616"/>
<comment type="subcellular location">
    <subcellularLocation>
        <location evidence="1">Cell inner membrane</location>
        <topology evidence="1">Single-pass membrane protein</topology>
    </subcellularLocation>
</comment>
<dbReference type="RefSeq" id="WP_015487975.1">
    <property type="nucleotide sequence ID" value="NC_020888.1"/>
</dbReference>
<dbReference type="InterPro" id="IPR022346">
    <property type="entry name" value="T2SS_GspH"/>
</dbReference>
<dbReference type="GO" id="GO:0005886">
    <property type="term" value="C:plasma membrane"/>
    <property type="evidence" value="ECO:0007669"/>
    <property type="project" value="UniProtKB-SubCell"/>
</dbReference>
<evidence type="ECO:0000256" key="2">
    <source>
        <dbReference type="ARBA" id="ARBA00021549"/>
    </source>
</evidence>
<keyword evidence="4" id="KW-0488">Methylation</keyword>
<dbReference type="Pfam" id="PF12019">
    <property type="entry name" value="GspH"/>
    <property type="match status" value="1"/>
</dbReference>
<dbReference type="InterPro" id="IPR012902">
    <property type="entry name" value="N_methyl_site"/>
</dbReference>
<dbReference type="STRING" id="187493.CN03_04085"/>
<keyword evidence="6 12" id="KW-0812">Transmembrane</keyword>
<evidence type="ECO:0000256" key="10">
    <source>
        <dbReference type="ARBA" id="ARBA00030775"/>
    </source>
</evidence>
<gene>
    <name evidence="14" type="ORF">TOL_2869</name>
</gene>
<dbReference type="KEGG" id="tol:TOL_2869"/>
<organism evidence="14 15">
    <name type="scientific">Thalassolituus oleivorans MIL-1</name>
    <dbReference type="NCBI Taxonomy" id="1298593"/>
    <lineage>
        <taxon>Bacteria</taxon>
        <taxon>Pseudomonadati</taxon>
        <taxon>Pseudomonadota</taxon>
        <taxon>Gammaproteobacteria</taxon>
        <taxon>Oceanospirillales</taxon>
        <taxon>Oceanospirillaceae</taxon>
        <taxon>Thalassolituus</taxon>
    </lineage>
</organism>
<dbReference type="Pfam" id="PF07963">
    <property type="entry name" value="N_methyl"/>
    <property type="match status" value="1"/>
</dbReference>
<reference evidence="14 15" key="1">
    <citation type="journal article" date="2013" name="Genome Announc.">
        <title>Genome Sequence of Thalassolituus oleivorans MIL-1 (DSM 14913T).</title>
        <authorList>
            <person name="Golyshin P.N."/>
            <person name="Werner J."/>
            <person name="Chernikova T.N."/>
            <person name="Tran H."/>
            <person name="Ferrer M."/>
            <person name="Yakimov M.M."/>
            <person name="Teeling H."/>
            <person name="Golyshina O.V."/>
        </authorList>
    </citation>
    <scope>NUCLEOTIDE SEQUENCE [LARGE SCALE GENOMIC DNA]</scope>
    <source>
        <strain evidence="14 15">MIL-1</strain>
    </source>
</reference>
<proteinExistence type="inferred from homology"/>
<dbReference type="Gene3D" id="3.55.40.10">
    <property type="entry name" value="minor pseudopilin epsh domain"/>
    <property type="match status" value="1"/>
</dbReference>
<dbReference type="GO" id="GO:0015627">
    <property type="term" value="C:type II protein secretion system complex"/>
    <property type="evidence" value="ECO:0007669"/>
    <property type="project" value="InterPro"/>
</dbReference>
<comment type="similarity">
    <text evidence="9">Belongs to the GSP H family.</text>
</comment>
<dbReference type="EMBL" id="HF680312">
    <property type="protein sequence ID" value="CCU73265.1"/>
    <property type="molecule type" value="Genomic_DNA"/>
</dbReference>
<keyword evidence="8 12" id="KW-0472">Membrane</keyword>
<evidence type="ECO:0000256" key="8">
    <source>
        <dbReference type="ARBA" id="ARBA00023136"/>
    </source>
</evidence>
<protein>
    <recommendedName>
        <fullName evidence="2">Type II secretion system protein H</fullName>
    </recommendedName>
    <alternativeName>
        <fullName evidence="10">General secretion pathway protein H</fullName>
    </alternativeName>
</protein>
<evidence type="ECO:0000256" key="5">
    <source>
        <dbReference type="ARBA" id="ARBA00022519"/>
    </source>
</evidence>
<dbReference type="NCBIfam" id="TIGR02532">
    <property type="entry name" value="IV_pilin_GFxxxE"/>
    <property type="match status" value="1"/>
</dbReference>
<evidence type="ECO:0000256" key="3">
    <source>
        <dbReference type="ARBA" id="ARBA00022475"/>
    </source>
</evidence>
<keyword evidence="5" id="KW-0997">Cell inner membrane</keyword>
<name>M5E731_9GAMM</name>
<accession>M5E731</accession>
<dbReference type="AlphaFoldDB" id="M5E731"/>
<evidence type="ECO:0000256" key="7">
    <source>
        <dbReference type="ARBA" id="ARBA00022989"/>
    </source>
</evidence>
<feature type="domain" description="General secretion pathway GspH" evidence="13">
    <location>
        <begin position="47"/>
        <end position="160"/>
    </location>
</feature>
<evidence type="ECO:0000256" key="6">
    <source>
        <dbReference type="ARBA" id="ARBA00022692"/>
    </source>
</evidence>
<evidence type="ECO:0000256" key="4">
    <source>
        <dbReference type="ARBA" id="ARBA00022481"/>
    </source>
</evidence>
<feature type="region of interest" description="Disordered" evidence="11">
    <location>
        <begin position="166"/>
        <end position="185"/>
    </location>
</feature>
<dbReference type="Proteomes" id="UP000011866">
    <property type="component" value="Chromosome"/>
</dbReference>
<feature type="transmembrane region" description="Helical" evidence="12">
    <location>
        <begin position="12"/>
        <end position="30"/>
    </location>
</feature>
<evidence type="ECO:0000256" key="11">
    <source>
        <dbReference type="SAM" id="MobiDB-lite"/>
    </source>
</evidence>
<evidence type="ECO:0000313" key="14">
    <source>
        <dbReference type="EMBL" id="CCU73265.1"/>
    </source>
</evidence>
<dbReference type="HOGENOM" id="CLU_084761_4_1_6"/>
<keyword evidence="15" id="KW-1185">Reference proteome</keyword>
<evidence type="ECO:0000313" key="15">
    <source>
        <dbReference type="Proteomes" id="UP000011866"/>
    </source>
</evidence>
<evidence type="ECO:0000256" key="12">
    <source>
        <dbReference type="SAM" id="Phobius"/>
    </source>
</evidence>
<dbReference type="InterPro" id="IPR045584">
    <property type="entry name" value="Pilin-like"/>
</dbReference>
<dbReference type="SUPFAM" id="SSF54523">
    <property type="entry name" value="Pili subunits"/>
    <property type="match status" value="1"/>
</dbReference>
<dbReference type="eggNOG" id="COG4970">
    <property type="taxonomic scope" value="Bacteria"/>
</dbReference>